<feature type="domain" description="Phosphoribosyltransferase" evidence="4">
    <location>
        <begin position="51"/>
        <end position="171"/>
    </location>
</feature>
<dbReference type="InterPro" id="IPR029057">
    <property type="entry name" value="PRTase-like"/>
</dbReference>
<evidence type="ECO:0000256" key="1">
    <source>
        <dbReference type="ARBA" id="ARBA00022679"/>
    </source>
</evidence>
<dbReference type="NCBIfam" id="NF002635">
    <property type="entry name" value="PRK02304.1-4"/>
    <property type="match status" value="1"/>
</dbReference>
<dbReference type="RefSeq" id="WP_091708799.1">
    <property type="nucleotide sequence ID" value="NZ_FNCA01000002.1"/>
</dbReference>
<proteinExistence type="inferred from homology"/>
<protein>
    <recommendedName>
        <fullName evidence="3">Hypoxanthine/guanine phosphoribosyltransferase</fullName>
        <shortName evidence="3">HGPRTase</shortName>
        <ecNumber evidence="3">2.4.2.8</ecNumber>
    </recommendedName>
</protein>
<evidence type="ECO:0000313" key="5">
    <source>
        <dbReference type="EMBL" id="SDF50908.1"/>
    </source>
</evidence>
<keyword evidence="3" id="KW-0963">Cytoplasm</keyword>
<evidence type="ECO:0000256" key="2">
    <source>
        <dbReference type="ARBA" id="ARBA00022726"/>
    </source>
</evidence>
<dbReference type="Gene3D" id="3.40.50.2020">
    <property type="match status" value="1"/>
</dbReference>
<dbReference type="HAMAP" id="MF_01467">
    <property type="entry name" value="Hypx_phosphoribosyltr"/>
    <property type="match status" value="1"/>
</dbReference>
<dbReference type="PANTHER" id="PTHR43864">
    <property type="entry name" value="HYPOXANTHINE/GUANINE PHOSPHORIBOSYLTRANSFERASE"/>
    <property type="match status" value="1"/>
</dbReference>
<organism evidence="5 6">
    <name type="scientific">Methanolobus vulcani</name>
    <dbReference type="NCBI Taxonomy" id="38026"/>
    <lineage>
        <taxon>Archaea</taxon>
        <taxon>Methanobacteriati</taxon>
        <taxon>Methanobacteriota</taxon>
        <taxon>Stenosarchaea group</taxon>
        <taxon>Methanomicrobia</taxon>
        <taxon>Methanosarcinales</taxon>
        <taxon>Methanosarcinaceae</taxon>
        <taxon>Methanolobus</taxon>
    </lineage>
</organism>
<comment type="caution">
    <text evidence="5">The sequence shown here is derived from an EMBL/GenBank/DDBJ whole genome shotgun (WGS) entry which is preliminary data.</text>
</comment>
<dbReference type="CDD" id="cd06223">
    <property type="entry name" value="PRTases_typeI"/>
    <property type="match status" value="1"/>
</dbReference>
<comment type="catalytic activity">
    <reaction evidence="3">
        <text>GMP + diphosphate = guanine + 5-phospho-alpha-D-ribose 1-diphosphate</text>
        <dbReference type="Rhea" id="RHEA:25424"/>
        <dbReference type="ChEBI" id="CHEBI:16235"/>
        <dbReference type="ChEBI" id="CHEBI:33019"/>
        <dbReference type="ChEBI" id="CHEBI:58017"/>
        <dbReference type="ChEBI" id="CHEBI:58115"/>
    </reaction>
</comment>
<evidence type="ECO:0000313" key="6">
    <source>
        <dbReference type="Proteomes" id="UP000199259"/>
    </source>
</evidence>
<gene>
    <name evidence="3" type="primary">hpt</name>
    <name evidence="5" type="ORF">SAMN04488589_0737</name>
</gene>
<keyword evidence="6" id="KW-1185">Reference proteome</keyword>
<dbReference type="GO" id="GO:0004422">
    <property type="term" value="F:hypoxanthine phosphoribosyltransferase activity"/>
    <property type="evidence" value="ECO:0007669"/>
    <property type="project" value="UniProtKB-UniRule"/>
</dbReference>
<sequence length="187" mass="20510">MLKILRESLLNAPIVHRGKYHYFIHPISDGVPRLEPELLQEVTDHILGMVSRDFDKIIAIEAMGIPLATAISMKTGVPFCIIRKRPYGLEGEIKLSQETGYSKGELYINDISEGDRVLIVDDVISTGGTLVALMSALKGVGATVTDTIVVIERGDGVSRLKEMGIDVKTLVRIDVTEKGVSIEDIHE</sequence>
<keyword evidence="3 5" id="KW-0328">Glycosyltransferase</keyword>
<dbReference type="GO" id="GO:0005737">
    <property type="term" value="C:cytoplasm"/>
    <property type="evidence" value="ECO:0007669"/>
    <property type="project" value="UniProtKB-SubCell"/>
</dbReference>
<dbReference type="InterPro" id="IPR050118">
    <property type="entry name" value="Pur/Pyrimidine_PRTase"/>
</dbReference>
<evidence type="ECO:0000259" key="4">
    <source>
        <dbReference type="Pfam" id="PF00156"/>
    </source>
</evidence>
<dbReference type="GO" id="GO:0032264">
    <property type="term" value="P:IMP salvage"/>
    <property type="evidence" value="ECO:0007669"/>
    <property type="project" value="UniProtKB-UniRule"/>
</dbReference>
<dbReference type="PANTHER" id="PTHR43864:SF1">
    <property type="entry name" value="XANTHINE PHOSPHORIBOSYLTRANSFERASE"/>
    <property type="match status" value="1"/>
</dbReference>
<comment type="catalytic activity">
    <reaction evidence="3">
        <text>IMP + diphosphate = hypoxanthine + 5-phospho-alpha-D-ribose 1-diphosphate</text>
        <dbReference type="Rhea" id="RHEA:17973"/>
        <dbReference type="ChEBI" id="CHEBI:17368"/>
        <dbReference type="ChEBI" id="CHEBI:33019"/>
        <dbReference type="ChEBI" id="CHEBI:58017"/>
        <dbReference type="ChEBI" id="CHEBI:58053"/>
        <dbReference type="EC" id="2.4.2.8"/>
    </reaction>
</comment>
<dbReference type="GO" id="GO:0006166">
    <property type="term" value="P:purine ribonucleoside salvage"/>
    <property type="evidence" value="ECO:0007669"/>
    <property type="project" value="UniProtKB-KW"/>
</dbReference>
<dbReference type="Proteomes" id="UP000199259">
    <property type="component" value="Unassembled WGS sequence"/>
</dbReference>
<dbReference type="SUPFAM" id="SSF53271">
    <property type="entry name" value="PRTase-like"/>
    <property type="match status" value="1"/>
</dbReference>
<comment type="subcellular location">
    <subcellularLocation>
        <location evidence="3">Cytoplasm</location>
    </subcellularLocation>
</comment>
<comment type="subunit">
    <text evidence="3">Homodimer.</text>
</comment>
<keyword evidence="2 3" id="KW-0660">Purine salvage</keyword>
<dbReference type="AlphaFoldDB" id="A0A7Z7FBW3"/>
<dbReference type="NCBIfam" id="NF040646">
    <property type="entry name" value="HPT_Archaea"/>
    <property type="match status" value="1"/>
</dbReference>
<keyword evidence="1 3" id="KW-0808">Transferase</keyword>
<evidence type="ECO:0000256" key="3">
    <source>
        <dbReference type="HAMAP-Rule" id="MF_01467"/>
    </source>
</evidence>
<dbReference type="EC" id="2.4.2.8" evidence="3"/>
<dbReference type="EMBL" id="FNCA01000002">
    <property type="protein sequence ID" value="SDF50908.1"/>
    <property type="molecule type" value="Genomic_DNA"/>
</dbReference>
<dbReference type="InterPro" id="IPR026597">
    <property type="entry name" value="HGPRTase-like"/>
</dbReference>
<comment type="similarity">
    <text evidence="3">Belongs to the purine/pyrimidine phosphoribosyltransferase family. Archaeal HPRT subfamily.</text>
</comment>
<dbReference type="Pfam" id="PF00156">
    <property type="entry name" value="Pribosyltran"/>
    <property type="match status" value="1"/>
</dbReference>
<dbReference type="OrthoDB" id="8323at2157"/>
<comment type="function">
    <text evidence="3">Catalyzes a salvage reaction resulting in the formation of IMP that is energically less costly than de novo synthesis.</text>
</comment>
<dbReference type="UniPathway" id="UPA00591">
    <property type="reaction ID" value="UER00648"/>
</dbReference>
<accession>A0A7Z7FBW3</accession>
<name>A0A7Z7FBW3_9EURY</name>
<reference evidence="5 6" key="1">
    <citation type="submission" date="2016-10" db="EMBL/GenBank/DDBJ databases">
        <authorList>
            <person name="Varghese N."/>
            <person name="Submissions S."/>
        </authorList>
    </citation>
    <scope>NUCLEOTIDE SEQUENCE [LARGE SCALE GENOMIC DNA]</scope>
    <source>
        <strain evidence="5 6">PL 12/M</strain>
    </source>
</reference>
<dbReference type="InterPro" id="IPR000836">
    <property type="entry name" value="PRTase_dom"/>
</dbReference>
<comment type="pathway">
    <text evidence="3">Purine metabolism; IMP biosynthesis via salvage pathway; IMP from hypoxanthine: step 1/1.</text>
</comment>